<keyword evidence="2" id="KW-1185">Reference proteome</keyword>
<dbReference type="EMBL" id="JAIWYP010000015">
    <property type="protein sequence ID" value="KAH3702888.1"/>
    <property type="molecule type" value="Genomic_DNA"/>
</dbReference>
<comment type="caution">
    <text evidence="1">The sequence shown here is derived from an EMBL/GenBank/DDBJ whole genome shotgun (WGS) entry which is preliminary data.</text>
</comment>
<organism evidence="1 2">
    <name type="scientific">Dreissena polymorpha</name>
    <name type="common">Zebra mussel</name>
    <name type="synonym">Mytilus polymorpha</name>
    <dbReference type="NCBI Taxonomy" id="45954"/>
    <lineage>
        <taxon>Eukaryota</taxon>
        <taxon>Metazoa</taxon>
        <taxon>Spiralia</taxon>
        <taxon>Lophotrochozoa</taxon>
        <taxon>Mollusca</taxon>
        <taxon>Bivalvia</taxon>
        <taxon>Autobranchia</taxon>
        <taxon>Heteroconchia</taxon>
        <taxon>Euheterodonta</taxon>
        <taxon>Imparidentia</taxon>
        <taxon>Neoheterodontei</taxon>
        <taxon>Myida</taxon>
        <taxon>Dreissenoidea</taxon>
        <taxon>Dreissenidae</taxon>
        <taxon>Dreissena</taxon>
    </lineage>
</organism>
<protein>
    <submittedName>
        <fullName evidence="1">Uncharacterized protein</fullName>
    </submittedName>
</protein>
<reference evidence="1" key="1">
    <citation type="journal article" date="2019" name="bioRxiv">
        <title>The Genome of the Zebra Mussel, Dreissena polymorpha: A Resource for Invasive Species Research.</title>
        <authorList>
            <person name="McCartney M.A."/>
            <person name="Auch B."/>
            <person name="Kono T."/>
            <person name="Mallez S."/>
            <person name="Zhang Y."/>
            <person name="Obille A."/>
            <person name="Becker A."/>
            <person name="Abrahante J.E."/>
            <person name="Garbe J."/>
            <person name="Badalamenti J.P."/>
            <person name="Herman A."/>
            <person name="Mangelson H."/>
            <person name="Liachko I."/>
            <person name="Sullivan S."/>
            <person name="Sone E.D."/>
            <person name="Koren S."/>
            <person name="Silverstein K.A.T."/>
            <person name="Beckman K.B."/>
            <person name="Gohl D.M."/>
        </authorList>
    </citation>
    <scope>NUCLEOTIDE SEQUENCE</scope>
    <source>
        <strain evidence="1">Duluth1</strain>
        <tissue evidence="1">Whole animal</tissue>
    </source>
</reference>
<dbReference type="Proteomes" id="UP000828390">
    <property type="component" value="Unassembled WGS sequence"/>
</dbReference>
<evidence type="ECO:0000313" key="2">
    <source>
        <dbReference type="Proteomes" id="UP000828390"/>
    </source>
</evidence>
<name>A0A9D4BPR8_DREPO</name>
<reference evidence="1" key="2">
    <citation type="submission" date="2020-11" db="EMBL/GenBank/DDBJ databases">
        <authorList>
            <person name="McCartney M.A."/>
            <person name="Auch B."/>
            <person name="Kono T."/>
            <person name="Mallez S."/>
            <person name="Becker A."/>
            <person name="Gohl D.M."/>
            <person name="Silverstein K.A.T."/>
            <person name="Koren S."/>
            <person name="Bechman K.B."/>
            <person name="Herman A."/>
            <person name="Abrahante J.E."/>
            <person name="Garbe J."/>
        </authorList>
    </citation>
    <scope>NUCLEOTIDE SEQUENCE</scope>
    <source>
        <strain evidence="1">Duluth1</strain>
        <tissue evidence="1">Whole animal</tissue>
    </source>
</reference>
<evidence type="ECO:0000313" key="1">
    <source>
        <dbReference type="EMBL" id="KAH3702888.1"/>
    </source>
</evidence>
<proteinExistence type="predicted"/>
<gene>
    <name evidence="1" type="ORF">DPMN_077915</name>
</gene>
<dbReference type="AlphaFoldDB" id="A0A9D4BPR8"/>
<sequence>MPKIMKLHRYIDHDSKMTPIDFQVTRSKVKGRRISKQLSIKYTSSSWSDLIPAARKKHNQCPLLKDPHRLHSVDAVLQSGVETLPMSPLTGYPLVEQCTDDKTNLILA</sequence>
<accession>A0A9D4BPR8</accession>